<evidence type="ECO:0000256" key="2">
    <source>
        <dbReference type="SAM" id="SignalP"/>
    </source>
</evidence>
<feature type="region of interest" description="Disordered" evidence="1">
    <location>
        <begin position="74"/>
        <end position="97"/>
    </location>
</feature>
<proteinExistence type="predicted"/>
<dbReference type="RefSeq" id="WP_394513794.1">
    <property type="nucleotide sequence ID" value="NZ_JBIGHX010000010.1"/>
</dbReference>
<sequence>MRRWWAVFVVLLGCLGVVGQATASVAAGYSDCCLQGCKGMVQCASASCQACAAPQPAPPAGQPLPPGLDELAWPEADVPFDAGPRREPWKPPDPLDVSHASFINFERTP</sequence>
<protein>
    <submittedName>
        <fullName evidence="3">Uncharacterized protein</fullName>
    </submittedName>
</protein>
<comment type="caution">
    <text evidence="3">The sequence shown here is derived from an EMBL/GenBank/DDBJ whole genome shotgun (WGS) entry which is preliminary data.</text>
</comment>
<gene>
    <name evidence="3" type="ORF">ACG04Q_22715</name>
</gene>
<accession>A0ABW7GRQ7</accession>
<keyword evidence="2" id="KW-0732">Signal</keyword>
<reference evidence="3 4" key="1">
    <citation type="submission" date="2024-08" db="EMBL/GenBank/DDBJ databases">
        <authorList>
            <person name="Lu H."/>
        </authorList>
    </citation>
    <scope>NUCLEOTIDE SEQUENCE [LARGE SCALE GENOMIC DNA]</scope>
    <source>
        <strain evidence="3 4">DXS20W</strain>
    </source>
</reference>
<evidence type="ECO:0000313" key="4">
    <source>
        <dbReference type="Proteomes" id="UP001606302"/>
    </source>
</evidence>
<feature type="chain" id="PRO_5046244964" evidence="2">
    <location>
        <begin position="24"/>
        <end position="109"/>
    </location>
</feature>
<feature type="signal peptide" evidence="2">
    <location>
        <begin position="1"/>
        <end position="23"/>
    </location>
</feature>
<keyword evidence="4" id="KW-1185">Reference proteome</keyword>
<evidence type="ECO:0000313" key="3">
    <source>
        <dbReference type="EMBL" id="MFG6464400.1"/>
    </source>
</evidence>
<dbReference type="Proteomes" id="UP001606302">
    <property type="component" value="Unassembled WGS sequence"/>
</dbReference>
<evidence type="ECO:0000256" key="1">
    <source>
        <dbReference type="SAM" id="MobiDB-lite"/>
    </source>
</evidence>
<organism evidence="3 4">
    <name type="scientific">Pelomonas lactea</name>
    <dbReference type="NCBI Taxonomy" id="3299030"/>
    <lineage>
        <taxon>Bacteria</taxon>
        <taxon>Pseudomonadati</taxon>
        <taxon>Pseudomonadota</taxon>
        <taxon>Betaproteobacteria</taxon>
        <taxon>Burkholderiales</taxon>
        <taxon>Sphaerotilaceae</taxon>
        <taxon>Roseateles</taxon>
    </lineage>
</organism>
<dbReference type="EMBL" id="JBIGHX010000010">
    <property type="protein sequence ID" value="MFG6464400.1"/>
    <property type="molecule type" value="Genomic_DNA"/>
</dbReference>
<name>A0ABW7GRQ7_9BURK</name>